<feature type="transmembrane region" description="Helical" evidence="2">
    <location>
        <begin position="6"/>
        <end position="28"/>
    </location>
</feature>
<comment type="similarity">
    <text evidence="1">Belongs to the peptidase C1 family.</text>
</comment>
<keyword evidence="2" id="KW-0472">Membrane</keyword>
<dbReference type="GO" id="GO:0006508">
    <property type="term" value="P:proteolysis"/>
    <property type="evidence" value="ECO:0007669"/>
    <property type="project" value="InterPro"/>
</dbReference>
<reference evidence="5" key="1">
    <citation type="submission" date="2022-11" db="UniProtKB">
        <authorList>
            <consortium name="WormBaseParasite"/>
        </authorList>
    </citation>
    <scope>IDENTIFICATION</scope>
</reference>
<sequence>MSWPRVGIVICLVVIAVVILLGVAVHLLNLRPPSSPLFPVVDDYHATLILRVNSPNNATWTARFNRFAVRAADQLAFYPSTEHVHNIFPRMLEIDSYAKNVLLSVDIAGHLVRLAVIQSVPEHFDAREQWPQCWSIGHVADQGECGSCWAMAIVGSMSDRICIQSNGALRPLLSVQQLVSCCDYCGT</sequence>
<dbReference type="InterPro" id="IPR013128">
    <property type="entry name" value="Peptidase_C1A"/>
</dbReference>
<dbReference type="Pfam" id="PF00112">
    <property type="entry name" value="Peptidase_C1"/>
    <property type="match status" value="1"/>
</dbReference>
<dbReference type="WBParaSite" id="PSAMB.scaffold121size75511.g2310.t1">
    <property type="protein sequence ID" value="PSAMB.scaffold121size75511.g2310.t1"/>
    <property type="gene ID" value="PSAMB.scaffold121size75511.g2310"/>
</dbReference>
<dbReference type="SUPFAM" id="SSF54001">
    <property type="entry name" value="Cysteine proteinases"/>
    <property type="match status" value="1"/>
</dbReference>
<name>A0A914UUC7_9BILA</name>
<keyword evidence="2" id="KW-0812">Transmembrane</keyword>
<evidence type="ECO:0000256" key="1">
    <source>
        <dbReference type="ARBA" id="ARBA00008455"/>
    </source>
</evidence>
<dbReference type="InterPro" id="IPR038765">
    <property type="entry name" value="Papain-like_cys_pep_sf"/>
</dbReference>
<feature type="domain" description="Peptidase C1A papain C-terminal" evidence="3">
    <location>
        <begin position="120"/>
        <end position="184"/>
    </location>
</feature>
<keyword evidence="2" id="KW-1133">Transmembrane helix</keyword>
<evidence type="ECO:0000313" key="5">
    <source>
        <dbReference type="WBParaSite" id="PSAMB.scaffold121size75511.g2310.t1"/>
    </source>
</evidence>
<dbReference type="Proteomes" id="UP000887566">
    <property type="component" value="Unplaced"/>
</dbReference>
<dbReference type="Gene3D" id="3.90.70.10">
    <property type="entry name" value="Cysteine proteinases"/>
    <property type="match status" value="1"/>
</dbReference>
<dbReference type="AlphaFoldDB" id="A0A914UUC7"/>
<proteinExistence type="inferred from homology"/>
<keyword evidence="4" id="KW-1185">Reference proteome</keyword>
<protein>
    <submittedName>
        <fullName evidence="5">Peptidase C1A papain C-terminal domain-containing protein</fullName>
    </submittedName>
</protein>
<dbReference type="GO" id="GO:0008234">
    <property type="term" value="F:cysteine-type peptidase activity"/>
    <property type="evidence" value="ECO:0007669"/>
    <property type="project" value="InterPro"/>
</dbReference>
<dbReference type="InterPro" id="IPR000668">
    <property type="entry name" value="Peptidase_C1A_C"/>
</dbReference>
<dbReference type="PANTHER" id="PTHR12411">
    <property type="entry name" value="CYSTEINE PROTEASE FAMILY C1-RELATED"/>
    <property type="match status" value="1"/>
</dbReference>
<organism evidence="4 5">
    <name type="scientific">Plectus sambesii</name>
    <dbReference type="NCBI Taxonomy" id="2011161"/>
    <lineage>
        <taxon>Eukaryota</taxon>
        <taxon>Metazoa</taxon>
        <taxon>Ecdysozoa</taxon>
        <taxon>Nematoda</taxon>
        <taxon>Chromadorea</taxon>
        <taxon>Plectida</taxon>
        <taxon>Plectina</taxon>
        <taxon>Plectoidea</taxon>
        <taxon>Plectidae</taxon>
        <taxon>Plectus</taxon>
    </lineage>
</organism>
<evidence type="ECO:0000256" key="2">
    <source>
        <dbReference type="SAM" id="Phobius"/>
    </source>
</evidence>
<evidence type="ECO:0000259" key="3">
    <source>
        <dbReference type="Pfam" id="PF00112"/>
    </source>
</evidence>
<accession>A0A914UUC7</accession>
<evidence type="ECO:0000313" key="4">
    <source>
        <dbReference type="Proteomes" id="UP000887566"/>
    </source>
</evidence>